<name>A0A9J5XG31_SOLCO</name>
<proteinExistence type="predicted"/>
<gene>
    <name evidence="1" type="ORF">H5410_046646</name>
</gene>
<keyword evidence="2" id="KW-1185">Reference proteome</keyword>
<evidence type="ECO:0000313" key="1">
    <source>
        <dbReference type="EMBL" id="KAG5586212.1"/>
    </source>
</evidence>
<sequence>MRYLSTKVVNSMHEKKALGKWNKRMRIKNRAKVDEMKNQLHEHDQPIEGIQMLLDDVNNNESGSLWRKRTK</sequence>
<dbReference type="AlphaFoldDB" id="A0A9J5XG31"/>
<organism evidence="1 2">
    <name type="scientific">Solanum commersonii</name>
    <name type="common">Commerson's wild potato</name>
    <name type="synonym">Commerson's nightshade</name>
    <dbReference type="NCBI Taxonomy" id="4109"/>
    <lineage>
        <taxon>Eukaryota</taxon>
        <taxon>Viridiplantae</taxon>
        <taxon>Streptophyta</taxon>
        <taxon>Embryophyta</taxon>
        <taxon>Tracheophyta</taxon>
        <taxon>Spermatophyta</taxon>
        <taxon>Magnoliopsida</taxon>
        <taxon>eudicotyledons</taxon>
        <taxon>Gunneridae</taxon>
        <taxon>Pentapetalae</taxon>
        <taxon>asterids</taxon>
        <taxon>lamiids</taxon>
        <taxon>Solanales</taxon>
        <taxon>Solanaceae</taxon>
        <taxon>Solanoideae</taxon>
        <taxon>Solaneae</taxon>
        <taxon>Solanum</taxon>
    </lineage>
</organism>
<dbReference type="Proteomes" id="UP000824120">
    <property type="component" value="Chromosome 9"/>
</dbReference>
<protein>
    <submittedName>
        <fullName evidence="1">Uncharacterized protein</fullName>
    </submittedName>
</protein>
<comment type="caution">
    <text evidence="1">The sequence shown here is derived from an EMBL/GenBank/DDBJ whole genome shotgun (WGS) entry which is preliminary data.</text>
</comment>
<evidence type="ECO:0000313" key="2">
    <source>
        <dbReference type="Proteomes" id="UP000824120"/>
    </source>
</evidence>
<accession>A0A9J5XG31</accession>
<dbReference type="EMBL" id="JACXVP010000009">
    <property type="protein sequence ID" value="KAG5586212.1"/>
    <property type="molecule type" value="Genomic_DNA"/>
</dbReference>
<reference evidence="1 2" key="1">
    <citation type="submission" date="2020-09" db="EMBL/GenBank/DDBJ databases">
        <title>De no assembly of potato wild relative species, Solanum commersonii.</title>
        <authorList>
            <person name="Cho K."/>
        </authorList>
    </citation>
    <scope>NUCLEOTIDE SEQUENCE [LARGE SCALE GENOMIC DNA]</scope>
    <source>
        <strain evidence="1">LZ3.2</strain>
        <tissue evidence="1">Leaf</tissue>
    </source>
</reference>